<keyword evidence="2" id="KW-1185">Reference proteome</keyword>
<evidence type="ECO:0008006" key="3">
    <source>
        <dbReference type="Google" id="ProtNLM"/>
    </source>
</evidence>
<sequence>MVRVFKTNITDTALAEEFVDSIHLNFSNYIANFDLEDCDNILRIESFNNEICREAIINLIAEKGFYAEELPD</sequence>
<accession>A0A1I2KFC8</accession>
<proteinExistence type="predicted"/>
<evidence type="ECO:0000313" key="2">
    <source>
        <dbReference type="Proteomes" id="UP000199116"/>
    </source>
</evidence>
<protein>
    <recommendedName>
        <fullName evidence="3">HMA domain-containing protein</fullName>
    </recommendedName>
</protein>
<organism evidence="1 2">
    <name type="scientific">Salegentibacter agarivorans</name>
    <dbReference type="NCBI Taxonomy" id="345907"/>
    <lineage>
        <taxon>Bacteria</taxon>
        <taxon>Pseudomonadati</taxon>
        <taxon>Bacteroidota</taxon>
        <taxon>Flavobacteriia</taxon>
        <taxon>Flavobacteriales</taxon>
        <taxon>Flavobacteriaceae</taxon>
        <taxon>Salegentibacter</taxon>
    </lineage>
</organism>
<dbReference type="Proteomes" id="UP000199116">
    <property type="component" value="Unassembled WGS sequence"/>
</dbReference>
<dbReference type="RefSeq" id="WP_075326865.1">
    <property type="nucleotide sequence ID" value="NZ_FOOH01000002.1"/>
</dbReference>
<evidence type="ECO:0000313" key="1">
    <source>
        <dbReference type="EMBL" id="SFF63646.1"/>
    </source>
</evidence>
<dbReference type="AlphaFoldDB" id="A0A1I2KFC8"/>
<dbReference type="EMBL" id="FOOH01000002">
    <property type="protein sequence ID" value="SFF63646.1"/>
    <property type="molecule type" value="Genomic_DNA"/>
</dbReference>
<name>A0A1I2KFC8_9FLAO</name>
<reference evidence="2" key="1">
    <citation type="submission" date="2016-10" db="EMBL/GenBank/DDBJ databases">
        <authorList>
            <person name="Varghese N."/>
            <person name="Submissions S."/>
        </authorList>
    </citation>
    <scope>NUCLEOTIDE SEQUENCE [LARGE SCALE GENOMIC DNA]</scope>
    <source>
        <strain evidence="2">DSM 23515</strain>
    </source>
</reference>
<gene>
    <name evidence="1" type="ORF">SAMN04488033_102204</name>
</gene>